<keyword evidence="3" id="KW-0687">Ribonucleoprotein</keyword>
<sequence length="134" mass="15510">MAVQPLNKTKIIKKITKHPNRFQSDKYYRVGASWRKPHGIDSRIRRKYRGNQMMPGVGQASNRKTRHLLPNGFKKLLIRSPKDIELLLMNNRTYCAEIANTISGKNRKAIVQRAKELNVRLTNSTAKLRKQTAE</sequence>
<dbReference type="InParanoid" id="A0A078A655"/>
<evidence type="ECO:0000313" key="5">
    <source>
        <dbReference type="Proteomes" id="UP000039865"/>
    </source>
</evidence>
<dbReference type="Pfam" id="PF01655">
    <property type="entry name" value="Ribosomal_L32e"/>
    <property type="match status" value="1"/>
</dbReference>
<dbReference type="Proteomes" id="UP000039865">
    <property type="component" value="Unassembled WGS sequence"/>
</dbReference>
<reference evidence="4 5" key="1">
    <citation type="submission" date="2014-06" db="EMBL/GenBank/DDBJ databases">
        <authorList>
            <person name="Swart Estienne"/>
        </authorList>
    </citation>
    <scope>NUCLEOTIDE SEQUENCE [LARGE SCALE GENOMIC DNA]</scope>
    <source>
        <strain evidence="4 5">130c</strain>
    </source>
</reference>
<evidence type="ECO:0000256" key="1">
    <source>
        <dbReference type="ARBA" id="ARBA00008431"/>
    </source>
</evidence>
<dbReference type="InterPro" id="IPR001515">
    <property type="entry name" value="Ribosomal_eL32"/>
</dbReference>
<protein>
    <submittedName>
        <fullName evidence="4">Ribosomal protein 49</fullName>
    </submittedName>
</protein>
<evidence type="ECO:0000313" key="4">
    <source>
        <dbReference type="EMBL" id="CDW77679.1"/>
    </source>
</evidence>
<accession>A0A078A655</accession>
<dbReference type="GO" id="GO:0003735">
    <property type="term" value="F:structural constituent of ribosome"/>
    <property type="evidence" value="ECO:0007669"/>
    <property type="project" value="InterPro"/>
</dbReference>
<dbReference type="InterPro" id="IPR036351">
    <property type="entry name" value="Ribosomal_eL32_sf"/>
</dbReference>
<organism evidence="4 5">
    <name type="scientific">Stylonychia lemnae</name>
    <name type="common">Ciliate</name>
    <dbReference type="NCBI Taxonomy" id="5949"/>
    <lineage>
        <taxon>Eukaryota</taxon>
        <taxon>Sar</taxon>
        <taxon>Alveolata</taxon>
        <taxon>Ciliophora</taxon>
        <taxon>Intramacronucleata</taxon>
        <taxon>Spirotrichea</taxon>
        <taxon>Stichotrichia</taxon>
        <taxon>Sporadotrichida</taxon>
        <taxon>Oxytrichidae</taxon>
        <taxon>Stylonychinae</taxon>
        <taxon>Stylonychia</taxon>
    </lineage>
</organism>
<dbReference type="OMA" id="HPSGYEE"/>
<dbReference type="PANTHER" id="PTHR23413:SF1">
    <property type="entry name" value="RIBOSOMAL PROTEIN L32"/>
    <property type="match status" value="1"/>
</dbReference>
<evidence type="ECO:0000256" key="2">
    <source>
        <dbReference type="ARBA" id="ARBA00022980"/>
    </source>
</evidence>
<dbReference type="EMBL" id="CCKQ01006370">
    <property type="protein sequence ID" value="CDW77679.1"/>
    <property type="molecule type" value="Genomic_DNA"/>
</dbReference>
<comment type="similarity">
    <text evidence="1">Belongs to the eukaryotic ribosomal protein eL32 family.</text>
</comment>
<keyword evidence="2 4" id="KW-0689">Ribosomal protein</keyword>
<evidence type="ECO:0000256" key="3">
    <source>
        <dbReference type="ARBA" id="ARBA00023274"/>
    </source>
</evidence>
<name>A0A078A655_STYLE</name>
<proteinExistence type="inferred from homology"/>
<gene>
    <name evidence="4" type="primary">Contig3862.g4128</name>
    <name evidence="4" type="ORF">STYLEM_6643</name>
</gene>
<dbReference type="FunCoup" id="A0A078A655">
    <property type="interactions" value="525"/>
</dbReference>
<dbReference type="AlphaFoldDB" id="A0A078A655"/>
<dbReference type="PANTHER" id="PTHR23413">
    <property type="entry name" value="60S RIBOSOMAL PROTEIN L32 AND DNA-DIRECTED RNA POLYMERASE II, SUBUNIT N"/>
    <property type="match status" value="1"/>
</dbReference>
<keyword evidence="5" id="KW-1185">Reference proteome</keyword>
<dbReference type="GO" id="GO:0022625">
    <property type="term" value="C:cytosolic large ribosomal subunit"/>
    <property type="evidence" value="ECO:0007669"/>
    <property type="project" value="TreeGrafter"/>
</dbReference>
<dbReference type="GO" id="GO:0006412">
    <property type="term" value="P:translation"/>
    <property type="evidence" value="ECO:0007669"/>
    <property type="project" value="InterPro"/>
</dbReference>
<dbReference type="CDD" id="cd00513">
    <property type="entry name" value="Ribosomal_L32_L32e"/>
    <property type="match status" value="1"/>
</dbReference>
<dbReference type="SMART" id="SM01393">
    <property type="entry name" value="Ribosomal_L32e"/>
    <property type="match status" value="1"/>
</dbReference>
<dbReference type="SUPFAM" id="SSF52042">
    <property type="entry name" value="Ribosomal protein L32e"/>
    <property type="match status" value="1"/>
</dbReference>
<dbReference type="OrthoDB" id="309450at2759"/>